<gene>
    <name evidence="2" type="ORF">AN484_08125</name>
</gene>
<proteinExistence type="predicted"/>
<evidence type="ECO:0000313" key="3">
    <source>
        <dbReference type="Proteomes" id="UP000092093"/>
    </source>
</evidence>
<accession>A0A1B7X4H5</accession>
<dbReference type="PATRIC" id="fig|1710896.3.peg.5080"/>
<organism evidence="2 3">
    <name type="scientific">Aphanizomenon flos-aquae WA102</name>
    <dbReference type="NCBI Taxonomy" id="1710896"/>
    <lineage>
        <taxon>Bacteria</taxon>
        <taxon>Bacillati</taxon>
        <taxon>Cyanobacteriota</taxon>
        <taxon>Cyanophyceae</taxon>
        <taxon>Nostocales</taxon>
        <taxon>Aphanizomenonaceae</taxon>
        <taxon>Aphanizomenon</taxon>
    </lineage>
</organism>
<protein>
    <submittedName>
        <fullName evidence="2">Uncharacterized protein</fullName>
    </submittedName>
</protein>
<evidence type="ECO:0000256" key="1">
    <source>
        <dbReference type="SAM" id="Coils"/>
    </source>
</evidence>
<dbReference type="Proteomes" id="UP000092093">
    <property type="component" value="Unassembled WGS sequence"/>
</dbReference>
<sequence length="227" mass="26290">MLSQIFQQRLTDLLDHITQDQKLLKEFEEELTVEDNPRTLKKYKKEIKRQQESINNYRQEYTELEQQLIGIFTPQIQVVGNQLQIIENQLQQIDAKLNIVLINQDSLLLRYQVSEQAILRVFIEQLNQTQLAFTENMLNAVAANQVSESEMLEMLAVLESRIPSLPANSQAEIAEIIKSPELDTRHKITVTLPIIPFLINYEGELELGTGFNIKSAREFVIKKLGRK</sequence>
<dbReference type="EMBL" id="LJOW01000027">
    <property type="protein sequence ID" value="OBQ44265.1"/>
    <property type="molecule type" value="Genomic_DNA"/>
</dbReference>
<feature type="coiled-coil region" evidence="1">
    <location>
        <begin position="10"/>
        <end position="96"/>
    </location>
</feature>
<evidence type="ECO:0000313" key="2">
    <source>
        <dbReference type="EMBL" id="OBQ44265.1"/>
    </source>
</evidence>
<comment type="caution">
    <text evidence="2">The sequence shown here is derived from an EMBL/GenBank/DDBJ whole genome shotgun (WGS) entry which is preliminary data.</text>
</comment>
<dbReference type="AlphaFoldDB" id="A0A1B7X4H5"/>
<name>A0A1B7X4H5_APHFL</name>
<keyword evidence="1" id="KW-0175">Coiled coil</keyword>
<reference evidence="2 3" key="1">
    <citation type="submission" date="2015-09" db="EMBL/GenBank/DDBJ databases">
        <title>Aphanizomenon flos-aquae WA102.</title>
        <authorList>
            <person name="Driscoll C."/>
        </authorList>
    </citation>
    <scope>NUCLEOTIDE SEQUENCE [LARGE SCALE GENOMIC DNA]</scope>
    <source>
        <strain evidence="2">WA102</strain>
    </source>
</reference>